<dbReference type="EMBL" id="LUEZ02000050">
    <property type="protein sequence ID" value="RDB22422.1"/>
    <property type="molecule type" value="Genomic_DNA"/>
</dbReference>
<proteinExistence type="predicted"/>
<keyword evidence="2" id="KW-1185">Reference proteome</keyword>
<sequence>MGEHDSIYPPRTVVQETYPDLPATDLGSVNLSPAVHRSASRLPQQPTLSADILHDRSRLRELRVFLIINVGGSSTLCIWNLRDGYDLKHKTSTCRPRLRKGNSSDMRYKDVLVGRSQGWMA</sequence>
<reference evidence="1" key="1">
    <citation type="submission" date="2018-04" db="EMBL/GenBank/DDBJ databases">
        <title>Whole genome sequencing of Hypsizygus marmoreus.</title>
        <authorList>
            <person name="Choi I.-G."/>
            <person name="Min B."/>
            <person name="Kim J.-G."/>
            <person name="Kim S."/>
            <person name="Oh Y.-L."/>
            <person name="Kong W.-S."/>
            <person name="Park H."/>
            <person name="Jeong J."/>
            <person name="Song E.-S."/>
        </authorList>
    </citation>
    <scope>NUCLEOTIDE SEQUENCE [LARGE SCALE GENOMIC DNA]</scope>
    <source>
        <strain evidence="1">51987-8</strain>
    </source>
</reference>
<dbReference type="Proteomes" id="UP000076154">
    <property type="component" value="Unassembled WGS sequence"/>
</dbReference>
<accession>A0A369JM50</accession>
<protein>
    <submittedName>
        <fullName evidence="1">Uncharacterized protein</fullName>
    </submittedName>
</protein>
<name>A0A369JM50_HYPMA</name>
<dbReference type="InParanoid" id="A0A369JM50"/>
<evidence type="ECO:0000313" key="1">
    <source>
        <dbReference type="EMBL" id="RDB22422.1"/>
    </source>
</evidence>
<evidence type="ECO:0000313" key="2">
    <source>
        <dbReference type="Proteomes" id="UP000076154"/>
    </source>
</evidence>
<comment type="caution">
    <text evidence="1">The sequence shown here is derived from an EMBL/GenBank/DDBJ whole genome shotgun (WGS) entry which is preliminary data.</text>
</comment>
<organism evidence="1 2">
    <name type="scientific">Hypsizygus marmoreus</name>
    <name type="common">White beech mushroom</name>
    <name type="synonym">Agaricus marmoreus</name>
    <dbReference type="NCBI Taxonomy" id="39966"/>
    <lineage>
        <taxon>Eukaryota</taxon>
        <taxon>Fungi</taxon>
        <taxon>Dikarya</taxon>
        <taxon>Basidiomycota</taxon>
        <taxon>Agaricomycotina</taxon>
        <taxon>Agaricomycetes</taxon>
        <taxon>Agaricomycetidae</taxon>
        <taxon>Agaricales</taxon>
        <taxon>Tricholomatineae</taxon>
        <taxon>Lyophyllaceae</taxon>
        <taxon>Hypsizygus</taxon>
    </lineage>
</organism>
<gene>
    <name evidence="1" type="ORF">Hypma_010419</name>
</gene>
<dbReference type="AlphaFoldDB" id="A0A369JM50"/>